<name>A0A1H8RZQ1_9ACTN</name>
<dbReference type="Proteomes" id="UP000181951">
    <property type="component" value="Unassembled WGS sequence"/>
</dbReference>
<dbReference type="AlphaFoldDB" id="A0A1H8RZQ1"/>
<proteinExistence type="predicted"/>
<dbReference type="InterPro" id="IPR012349">
    <property type="entry name" value="Split_barrel_FMN-bd"/>
</dbReference>
<dbReference type="EMBL" id="FODD01000038">
    <property type="protein sequence ID" value="SEO71845.1"/>
    <property type="molecule type" value="Genomic_DNA"/>
</dbReference>
<accession>A0A1H8RZQ1</accession>
<dbReference type="STRING" id="310780.SAMN05216267_103826"/>
<gene>
    <name evidence="1" type="ORF">SAMN05216267_103826</name>
</gene>
<protein>
    <submittedName>
        <fullName evidence="1">Deazaflavin-dependent oxidoreductase, nitroreductase family</fullName>
    </submittedName>
</protein>
<reference evidence="1 2" key="1">
    <citation type="submission" date="2016-10" db="EMBL/GenBank/DDBJ databases">
        <authorList>
            <person name="de Groot N.N."/>
        </authorList>
    </citation>
    <scope>NUCLEOTIDE SEQUENCE [LARGE SCALE GENOMIC DNA]</scope>
    <source>
        <strain evidence="1 2">CGMCC 4.2026</strain>
    </source>
</reference>
<organism evidence="1 2">
    <name type="scientific">Actinacidiphila rubida</name>
    <dbReference type="NCBI Taxonomy" id="310780"/>
    <lineage>
        <taxon>Bacteria</taxon>
        <taxon>Bacillati</taxon>
        <taxon>Actinomycetota</taxon>
        <taxon>Actinomycetes</taxon>
        <taxon>Kitasatosporales</taxon>
        <taxon>Streptomycetaceae</taxon>
        <taxon>Actinacidiphila</taxon>
    </lineage>
</organism>
<evidence type="ECO:0000313" key="1">
    <source>
        <dbReference type="EMBL" id="SEO71845.1"/>
    </source>
</evidence>
<keyword evidence="2" id="KW-1185">Reference proteome</keyword>
<dbReference type="RefSeq" id="WP_075017937.1">
    <property type="nucleotide sequence ID" value="NZ_FODD01000038.1"/>
</dbReference>
<dbReference type="Gene3D" id="2.30.110.10">
    <property type="entry name" value="Electron Transport, Fmn-binding Protein, Chain A"/>
    <property type="match status" value="1"/>
</dbReference>
<sequence length="176" mass="19057">MSGDTSGAGPSPDRRVRTLRGQRAVNLLVRAMLRTPGLSRTAGSRLVTLYVVGRTSGRRYAVPVAYLPDGDDLLIGTSFPWARNLRTGETVQVRFRGRLCTAGVHVDTAEPDVVRAYAHMARTNPTFARFNAIRTDGTGEPDPGDLHQAWLGGARAIRLTAPARSARAAGRQVHRT</sequence>
<evidence type="ECO:0000313" key="2">
    <source>
        <dbReference type="Proteomes" id="UP000181951"/>
    </source>
</evidence>